<comment type="caution">
    <text evidence="4">The sequence shown here is derived from an EMBL/GenBank/DDBJ whole genome shotgun (WGS) entry which is preliminary data.</text>
</comment>
<dbReference type="SUPFAM" id="SSF51735">
    <property type="entry name" value="NAD(P)-binding Rossmann-fold domains"/>
    <property type="match status" value="1"/>
</dbReference>
<dbReference type="PANTHER" id="PTHR10491">
    <property type="entry name" value="DTDP-4-DEHYDRORHAMNOSE REDUCTASE"/>
    <property type="match status" value="1"/>
</dbReference>
<keyword evidence="5" id="KW-1185">Reference proteome</keyword>
<proteinExistence type="inferred from homology"/>
<keyword evidence="2" id="KW-0521">NADP</keyword>
<dbReference type="GO" id="GO:0005829">
    <property type="term" value="C:cytosol"/>
    <property type="evidence" value="ECO:0007669"/>
    <property type="project" value="TreeGrafter"/>
</dbReference>
<sequence>MALVLFYFLHTFMRKRQEVSPSCKNSLRNNSGLRDHQNGRRFMRMRVLVTGVTGQLGHDCVVELKDRGMEVRGVSSKDFPLTDAKAMRRVMAAYKPNCVIHCAAYTAVDRAEDDEAACMAVNAEGTANLAKLCREFHAKMVYISTDYVFPGDGDAPYETDAPKGPQNVYGKSKLMGEEAIQSILKRYFIVRISWVFGINGKNFIRTMLRLGESHAKLTVVDDQVGSPTYTRDLSVLLADMIQTERYGVYHATNEGFCSWAELAAEVFRQAGMPVEVTPVPSSAYPTRAVRPKNSRMSKNSLTEAGFALLPRWQDAVGRYLIELESMKEQREALAE</sequence>
<dbReference type="Gene3D" id="3.90.25.10">
    <property type="entry name" value="UDP-galactose 4-epimerase, domain 1"/>
    <property type="match status" value="1"/>
</dbReference>
<dbReference type="GO" id="GO:0008831">
    <property type="term" value="F:dTDP-4-dehydrorhamnose reductase activity"/>
    <property type="evidence" value="ECO:0007669"/>
    <property type="project" value="UniProtKB-EC"/>
</dbReference>
<evidence type="ECO:0000256" key="2">
    <source>
        <dbReference type="RuleBase" id="RU364082"/>
    </source>
</evidence>
<dbReference type="eggNOG" id="COG1091">
    <property type="taxonomic scope" value="Bacteria"/>
</dbReference>
<protein>
    <recommendedName>
        <fullName evidence="2">dTDP-4-dehydrorhamnose reductase</fullName>
        <ecNumber evidence="2">1.1.1.133</ecNumber>
    </recommendedName>
</protein>
<dbReference type="InterPro" id="IPR029903">
    <property type="entry name" value="RmlD-like-bd"/>
</dbReference>
<dbReference type="InterPro" id="IPR005913">
    <property type="entry name" value="dTDP_dehydrorham_reduct"/>
</dbReference>
<dbReference type="HOGENOM" id="CLU_045518_1_2_9"/>
<name>C9KL74_9FIRM</name>
<dbReference type="Proteomes" id="UP000003671">
    <property type="component" value="Unassembled WGS sequence"/>
</dbReference>
<dbReference type="STRING" id="500635.MITSMUL_03973"/>
<dbReference type="InterPro" id="IPR036291">
    <property type="entry name" value="NAD(P)-bd_dom_sf"/>
</dbReference>
<organism evidence="4 5">
    <name type="scientific">Mitsuokella multacida DSM 20544</name>
    <dbReference type="NCBI Taxonomy" id="500635"/>
    <lineage>
        <taxon>Bacteria</taxon>
        <taxon>Bacillati</taxon>
        <taxon>Bacillota</taxon>
        <taxon>Negativicutes</taxon>
        <taxon>Selenomonadales</taxon>
        <taxon>Selenomonadaceae</taxon>
        <taxon>Mitsuokella</taxon>
    </lineage>
</organism>
<dbReference type="CDD" id="cd05254">
    <property type="entry name" value="dTDP_HR_like_SDR_e"/>
    <property type="match status" value="1"/>
</dbReference>
<keyword evidence="2 4" id="KW-0560">Oxidoreductase</keyword>
<evidence type="ECO:0000313" key="5">
    <source>
        <dbReference type="Proteomes" id="UP000003671"/>
    </source>
</evidence>
<dbReference type="Pfam" id="PF04321">
    <property type="entry name" value="RmlD_sub_bind"/>
    <property type="match status" value="1"/>
</dbReference>
<dbReference type="GO" id="GO:0019305">
    <property type="term" value="P:dTDP-rhamnose biosynthetic process"/>
    <property type="evidence" value="ECO:0007669"/>
    <property type="project" value="UniProtKB-UniPathway"/>
</dbReference>
<dbReference type="NCBIfam" id="TIGR01214">
    <property type="entry name" value="rmlD"/>
    <property type="match status" value="1"/>
</dbReference>
<gene>
    <name evidence="4" type="primary">rfbD</name>
    <name evidence="4" type="ORF">MITSMUL_03973</name>
</gene>
<evidence type="ECO:0000313" key="4">
    <source>
        <dbReference type="EMBL" id="EEX69352.1"/>
    </source>
</evidence>
<dbReference type="FunFam" id="3.40.50.720:FF:000159">
    <property type="entry name" value="dTDP-4-dehydrorhamnose reductase"/>
    <property type="match status" value="1"/>
</dbReference>
<dbReference type="PANTHER" id="PTHR10491:SF4">
    <property type="entry name" value="METHIONINE ADENOSYLTRANSFERASE 2 SUBUNIT BETA"/>
    <property type="match status" value="1"/>
</dbReference>
<dbReference type="UniPathway" id="UPA00124"/>
<comment type="pathway">
    <text evidence="2">Carbohydrate biosynthesis; dTDP-L-rhamnose biosynthesis.</text>
</comment>
<dbReference type="PATRIC" id="fig|500635.8.peg.369"/>
<reference evidence="4" key="1">
    <citation type="submission" date="2009-09" db="EMBL/GenBank/DDBJ databases">
        <authorList>
            <person name="Weinstock G."/>
            <person name="Sodergren E."/>
            <person name="Clifton S."/>
            <person name="Fulton L."/>
            <person name="Fulton B."/>
            <person name="Courtney L."/>
            <person name="Fronick C."/>
            <person name="Harrison M."/>
            <person name="Strong C."/>
            <person name="Farmer C."/>
            <person name="Delahaunty K."/>
            <person name="Markovic C."/>
            <person name="Hall O."/>
            <person name="Minx P."/>
            <person name="Tomlinson C."/>
            <person name="Mitreva M."/>
            <person name="Nelson J."/>
            <person name="Hou S."/>
            <person name="Wollam A."/>
            <person name="Pepin K.H."/>
            <person name="Johnson M."/>
            <person name="Bhonagiri V."/>
            <person name="Nash W.E."/>
            <person name="Warren W."/>
            <person name="Chinwalla A."/>
            <person name="Mardis E.R."/>
            <person name="Wilson R.K."/>
        </authorList>
    </citation>
    <scope>NUCLEOTIDE SEQUENCE [LARGE SCALE GENOMIC DNA]</scope>
    <source>
        <strain evidence="4">DSM 20544</strain>
    </source>
</reference>
<comment type="function">
    <text evidence="2">Catalyzes the reduction of dTDP-6-deoxy-L-lyxo-4-hexulose to yield dTDP-L-rhamnose.</text>
</comment>
<evidence type="ECO:0000256" key="1">
    <source>
        <dbReference type="ARBA" id="ARBA00010944"/>
    </source>
</evidence>
<evidence type="ECO:0000259" key="3">
    <source>
        <dbReference type="Pfam" id="PF04321"/>
    </source>
</evidence>
<dbReference type="AlphaFoldDB" id="C9KL74"/>
<comment type="similarity">
    <text evidence="1 2">Belongs to the dTDP-4-dehydrorhamnose reductase family.</text>
</comment>
<dbReference type="EC" id="1.1.1.133" evidence="2"/>
<dbReference type="Gene3D" id="3.40.50.720">
    <property type="entry name" value="NAD(P)-binding Rossmann-like Domain"/>
    <property type="match status" value="1"/>
</dbReference>
<dbReference type="EMBL" id="ABWK02000010">
    <property type="protein sequence ID" value="EEX69352.1"/>
    <property type="molecule type" value="Genomic_DNA"/>
</dbReference>
<accession>C9KL74</accession>
<feature type="domain" description="RmlD-like substrate binding" evidence="3">
    <location>
        <begin position="45"/>
        <end position="323"/>
    </location>
</feature>